<accession>A0A382FR11</accession>
<dbReference type="AlphaFoldDB" id="A0A382FR11"/>
<reference evidence="2" key="1">
    <citation type="submission" date="2018-05" db="EMBL/GenBank/DDBJ databases">
        <authorList>
            <person name="Lanie J.A."/>
            <person name="Ng W.-L."/>
            <person name="Kazmierczak K.M."/>
            <person name="Andrzejewski T.M."/>
            <person name="Davidsen T.M."/>
            <person name="Wayne K.J."/>
            <person name="Tettelin H."/>
            <person name="Glass J.I."/>
            <person name="Rusch D."/>
            <person name="Podicherti R."/>
            <person name="Tsui H.-C.T."/>
            <person name="Winkler M.E."/>
        </authorList>
    </citation>
    <scope>NUCLEOTIDE SEQUENCE</scope>
</reference>
<dbReference type="SUPFAM" id="SSF49899">
    <property type="entry name" value="Concanavalin A-like lectins/glucanases"/>
    <property type="match status" value="1"/>
</dbReference>
<dbReference type="Gene3D" id="2.60.120.560">
    <property type="entry name" value="Exo-inulinase, domain 1"/>
    <property type="match status" value="1"/>
</dbReference>
<proteinExistence type="predicted"/>
<name>A0A382FR11_9ZZZZ</name>
<protein>
    <recommendedName>
        <fullName evidence="1">3-keto-alpha-glucoside-1,2-lyase/3-keto-2-hydroxy-glucal hydratase domain-containing protein</fullName>
    </recommendedName>
</protein>
<dbReference type="InterPro" id="IPR013320">
    <property type="entry name" value="ConA-like_dom_sf"/>
</dbReference>
<gene>
    <name evidence="2" type="ORF">METZ01_LOCUS217916</name>
</gene>
<dbReference type="Pfam" id="PF06439">
    <property type="entry name" value="3keto-disac_hyd"/>
    <property type="match status" value="1"/>
</dbReference>
<evidence type="ECO:0000313" key="2">
    <source>
        <dbReference type="EMBL" id="SVB65062.1"/>
    </source>
</evidence>
<dbReference type="EMBL" id="UINC01051201">
    <property type="protein sequence ID" value="SVB65062.1"/>
    <property type="molecule type" value="Genomic_DNA"/>
</dbReference>
<organism evidence="2">
    <name type="scientific">marine metagenome</name>
    <dbReference type="NCBI Taxonomy" id="408172"/>
    <lineage>
        <taxon>unclassified sequences</taxon>
        <taxon>metagenomes</taxon>
        <taxon>ecological metagenomes</taxon>
    </lineage>
</organism>
<sequence length="233" mass="26386">MRSTFINTVFCIISVCLIYQFAHGYEETFEKNPKGWNPVKGTKWDIKDGAYHQSNIARNQYSFYAVDDRGWQDYVFEVQVNPVSPNNYAGVLWRVQEIGDGGKAWTSGKFYYWLIGINGHGGNYSKIWEANGGEGAAVDQDAGTEILKKGKWNDIRLEVNRDTFKMYLNGKLQKEYTDQNDLLQWGGIGLATYDSESLFDNVKVIGKGGPGGLAVNSQDKLAVKWSKLKRRKL</sequence>
<feature type="domain" description="3-keto-alpha-glucoside-1,2-lyase/3-keto-2-hydroxy-glucal hydratase" evidence="1">
    <location>
        <begin position="27"/>
        <end position="204"/>
    </location>
</feature>
<evidence type="ECO:0000259" key="1">
    <source>
        <dbReference type="Pfam" id="PF06439"/>
    </source>
</evidence>
<dbReference type="GO" id="GO:0016787">
    <property type="term" value="F:hydrolase activity"/>
    <property type="evidence" value="ECO:0007669"/>
    <property type="project" value="InterPro"/>
</dbReference>
<dbReference type="InterPro" id="IPR010496">
    <property type="entry name" value="AL/BT2_dom"/>
</dbReference>